<evidence type="ECO:0000313" key="2">
    <source>
        <dbReference type="EMBL" id="MUN28098.1"/>
    </source>
</evidence>
<accession>A0A6A9QK33</accession>
<dbReference type="OrthoDB" id="34590at2157"/>
<sequence length="188" mass="20333">MNTKRKVLYSAVFSVASFAAAAAIASTFNGYAINAFADPIANLTLPLIILSVGIQVINDKYGPALIAVISALLYTIFYLPFLTVSLLVVGAIVELVTRKTGYRSISSVTLYTTIAGTGEGILSTYLAYFMVKVPVPMPPLFDWVVFSIIMVVESILMGIISYKVGSYLVKTGIVKEERTPQEGKVTHH</sequence>
<evidence type="ECO:0000313" key="3">
    <source>
        <dbReference type="Proteomes" id="UP000470772"/>
    </source>
</evidence>
<organism evidence="2 3">
    <name type="scientific">Sulfuracidifex metallicus DSM 6482 = JCM 9184</name>
    <dbReference type="NCBI Taxonomy" id="523847"/>
    <lineage>
        <taxon>Archaea</taxon>
        <taxon>Thermoproteota</taxon>
        <taxon>Thermoprotei</taxon>
        <taxon>Sulfolobales</taxon>
        <taxon>Sulfolobaceae</taxon>
        <taxon>Sulfuracidifex</taxon>
    </lineage>
</organism>
<dbReference type="EMBL" id="WGGD01000005">
    <property type="protein sequence ID" value="MUN28098.1"/>
    <property type="molecule type" value="Genomic_DNA"/>
</dbReference>
<name>A0A6A9QK33_SULME</name>
<dbReference type="Proteomes" id="UP000470772">
    <property type="component" value="Unassembled WGS sequence"/>
</dbReference>
<keyword evidence="1" id="KW-1133">Transmembrane helix</keyword>
<protein>
    <submittedName>
        <fullName evidence="2">Uncharacterized protein</fullName>
    </submittedName>
</protein>
<reference evidence="2 3" key="1">
    <citation type="submission" date="2019-10" db="EMBL/GenBank/DDBJ databases">
        <title>Sequencing and Assembly of Multiple Reported Metal-Biooxidizing Members of the Extremely Thermoacidophilic Archaeal Family Sulfolobaceae.</title>
        <authorList>
            <person name="Counts J.A."/>
            <person name="Kelly R.M."/>
        </authorList>
    </citation>
    <scope>NUCLEOTIDE SEQUENCE [LARGE SCALE GENOMIC DNA]</scope>
    <source>
        <strain evidence="2 3">DSM 6482</strain>
    </source>
</reference>
<gene>
    <name evidence="2" type="ORF">GC250_01140</name>
</gene>
<proteinExistence type="predicted"/>
<dbReference type="RefSeq" id="WP_054838763.1">
    <property type="nucleotide sequence ID" value="NZ_BBBY01000017.1"/>
</dbReference>
<feature type="transmembrane region" description="Helical" evidence="1">
    <location>
        <begin position="108"/>
        <end position="131"/>
    </location>
</feature>
<comment type="caution">
    <text evidence="2">The sequence shown here is derived from an EMBL/GenBank/DDBJ whole genome shotgun (WGS) entry which is preliminary data.</text>
</comment>
<feature type="transmembrane region" description="Helical" evidence="1">
    <location>
        <begin position="64"/>
        <end position="96"/>
    </location>
</feature>
<feature type="transmembrane region" description="Helical" evidence="1">
    <location>
        <begin position="6"/>
        <end position="28"/>
    </location>
</feature>
<feature type="transmembrane region" description="Helical" evidence="1">
    <location>
        <begin position="143"/>
        <end position="162"/>
    </location>
</feature>
<keyword evidence="1" id="KW-0472">Membrane</keyword>
<dbReference type="AlphaFoldDB" id="A0A6A9QK33"/>
<keyword evidence="1" id="KW-0812">Transmembrane</keyword>
<evidence type="ECO:0000256" key="1">
    <source>
        <dbReference type="SAM" id="Phobius"/>
    </source>
</evidence>
<keyword evidence="3" id="KW-1185">Reference proteome</keyword>